<evidence type="ECO:0000313" key="6">
    <source>
        <dbReference type="EMBL" id="HJC87012.1"/>
    </source>
</evidence>
<accession>A0A9D2TQJ0</accession>
<proteinExistence type="predicted"/>
<keyword evidence="3" id="KW-0804">Transcription</keyword>
<dbReference type="GO" id="GO:0097367">
    <property type="term" value="F:carbohydrate derivative binding"/>
    <property type="evidence" value="ECO:0007669"/>
    <property type="project" value="InterPro"/>
</dbReference>
<organism evidence="6 7">
    <name type="scientific">Candidatus Eisenbergiella intestinigallinarum</name>
    <dbReference type="NCBI Taxonomy" id="2838549"/>
    <lineage>
        <taxon>Bacteria</taxon>
        <taxon>Bacillati</taxon>
        <taxon>Bacillota</taxon>
        <taxon>Clostridia</taxon>
        <taxon>Lachnospirales</taxon>
        <taxon>Lachnospiraceae</taxon>
        <taxon>Eisenbergiella</taxon>
    </lineage>
</organism>
<keyword evidence="1" id="KW-0805">Transcription regulation</keyword>
<dbReference type="InterPro" id="IPR000281">
    <property type="entry name" value="HTH_RpiR"/>
</dbReference>
<dbReference type="PANTHER" id="PTHR30514">
    <property type="entry name" value="GLUCOKINASE"/>
    <property type="match status" value="1"/>
</dbReference>
<dbReference type="CDD" id="cd05013">
    <property type="entry name" value="SIS_RpiR"/>
    <property type="match status" value="1"/>
</dbReference>
<feature type="domain" description="SIS" evidence="5">
    <location>
        <begin position="131"/>
        <end position="270"/>
    </location>
</feature>
<dbReference type="Proteomes" id="UP000823922">
    <property type="component" value="Unassembled WGS sequence"/>
</dbReference>
<feature type="domain" description="HTH rpiR-type" evidence="4">
    <location>
        <begin position="3"/>
        <end position="79"/>
    </location>
</feature>
<comment type="caution">
    <text evidence="6">The sequence shown here is derived from an EMBL/GenBank/DDBJ whole genome shotgun (WGS) entry which is preliminary data.</text>
</comment>
<dbReference type="GO" id="GO:0003700">
    <property type="term" value="F:DNA-binding transcription factor activity"/>
    <property type="evidence" value="ECO:0007669"/>
    <property type="project" value="InterPro"/>
</dbReference>
<evidence type="ECO:0000259" key="4">
    <source>
        <dbReference type="PROSITE" id="PS51071"/>
    </source>
</evidence>
<dbReference type="PROSITE" id="PS51071">
    <property type="entry name" value="HTH_RPIR"/>
    <property type="match status" value="1"/>
</dbReference>
<evidence type="ECO:0000313" key="7">
    <source>
        <dbReference type="Proteomes" id="UP000823922"/>
    </source>
</evidence>
<dbReference type="Pfam" id="PF01418">
    <property type="entry name" value="HTH_6"/>
    <property type="match status" value="1"/>
</dbReference>
<dbReference type="Gene3D" id="3.40.50.10490">
    <property type="entry name" value="Glucose-6-phosphate isomerase like protein, domain 1"/>
    <property type="match status" value="1"/>
</dbReference>
<dbReference type="InterPro" id="IPR009057">
    <property type="entry name" value="Homeodomain-like_sf"/>
</dbReference>
<dbReference type="Pfam" id="PF01380">
    <property type="entry name" value="SIS"/>
    <property type="match status" value="1"/>
</dbReference>
<dbReference type="SUPFAM" id="SSF46689">
    <property type="entry name" value="Homeodomain-like"/>
    <property type="match status" value="1"/>
</dbReference>
<protein>
    <submittedName>
        <fullName evidence="6">MurR/RpiR family transcriptional regulator</fullName>
    </submittedName>
</protein>
<dbReference type="InterPro" id="IPR046348">
    <property type="entry name" value="SIS_dom_sf"/>
</dbReference>
<evidence type="ECO:0000259" key="5">
    <source>
        <dbReference type="PROSITE" id="PS51464"/>
    </source>
</evidence>
<dbReference type="GO" id="GO:0003677">
    <property type="term" value="F:DNA binding"/>
    <property type="evidence" value="ECO:0007669"/>
    <property type="project" value="UniProtKB-KW"/>
</dbReference>
<dbReference type="InterPro" id="IPR047640">
    <property type="entry name" value="RpiR-like"/>
</dbReference>
<sequence length="301" mass="34421">MEREIGLWIKAHYGELRPSEKKVADYILEHMEELRTLSIDRLAVLCQVSQPTVMRTIRALGYDGYRDFRYAVIEQLAQRDRRKEEGFRAMYGYSLTGEERTEDIPAKIAAVTGKMADEMLKNISGRTFCKVIETLGRARRVDLYSVENSNVTAQDLLTKLLYLGLDCRHFDDGYHQRISAGSLREGDAAVGVSYSGNSRDTVEAVKMAKKAGASTIVITNFQNSLITRYADFVLCTSQEQAFYGDAIFSRITQLMIVDMIYMGLLASDYERYIRILNRNSRIVRDKEYPAQERPDEKGKRV</sequence>
<name>A0A9D2TQJ0_9FIRM</name>
<dbReference type="EMBL" id="DWVS01000073">
    <property type="protein sequence ID" value="HJC87012.1"/>
    <property type="molecule type" value="Genomic_DNA"/>
</dbReference>
<dbReference type="AlphaFoldDB" id="A0A9D2TQJ0"/>
<dbReference type="PROSITE" id="PS51464">
    <property type="entry name" value="SIS"/>
    <property type="match status" value="1"/>
</dbReference>
<dbReference type="SUPFAM" id="SSF53697">
    <property type="entry name" value="SIS domain"/>
    <property type="match status" value="1"/>
</dbReference>
<dbReference type="Gene3D" id="1.10.10.10">
    <property type="entry name" value="Winged helix-like DNA-binding domain superfamily/Winged helix DNA-binding domain"/>
    <property type="match status" value="1"/>
</dbReference>
<evidence type="ECO:0000256" key="1">
    <source>
        <dbReference type="ARBA" id="ARBA00023015"/>
    </source>
</evidence>
<reference evidence="6" key="1">
    <citation type="journal article" date="2021" name="PeerJ">
        <title>Extensive microbial diversity within the chicken gut microbiome revealed by metagenomics and culture.</title>
        <authorList>
            <person name="Gilroy R."/>
            <person name="Ravi A."/>
            <person name="Getino M."/>
            <person name="Pursley I."/>
            <person name="Horton D.L."/>
            <person name="Alikhan N.F."/>
            <person name="Baker D."/>
            <person name="Gharbi K."/>
            <person name="Hall N."/>
            <person name="Watson M."/>
            <person name="Adriaenssens E.M."/>
            <person name="Foster-Nyarko E."/>
            <person name="Jarju S."/>
            <person name="Secka A."/>
            <person name="Antonio M."/>
            <person name="Oren A."/>
            <person name="Chaudhuri R.R."/>
            <person name="La Ragione R."/>
            <person name="Hildebrand F."/>
            <person name="Pallen M.J."/>
        </authorList>
    </citation>
    <scope>NUCLEOTIDE SEQUENCE</scope>
    <source>
        <strain evidence="6">ChiBcec1-1630</strain>
    </source>
</reference>
<dbReference type="InterPro" id="IPR036388">
    <property type="entry name" value="WH-like_DNA-bd_sf"/>
</dbReference>
<dbReference type="InterPro" id="IPR035472">
    <property type="entry name" value="RpiR-like_SIS"/>
</dbReference>
<evidence type="ECO:0000256" key="3">
    <source>
        <dbReference type="ARBA" id="ARBA00023163"/>
    </source>
</evidence>
<keyword evidence="2" id="KW-0238">DNA-binding</keyword>
<dbReference type="InterPro" id="IPR001347">
    <property type="entry name" value="SIS_dom"/>
</dbReference>
<reference evidence="6" key="2">
    <citation type="submission" date="2021-04" db="EMBL/GenBank/DDBJ databases">
        <authorList>
            <person name="Gilroy R."/>
        </authorList>
    </citation>
    <scope>NUCLEOTIDE SEQUENCE</scope>
    <source>
        <strain evidence="6">ChiBcec1-1630</strain>
    </source>
</reference>
<evidence type="ECO:0000256" key="2">
    <source>
        <dbReference type="ARBA" id="ARBA00023125"/>
    </source>
</evidence>
<dbReference type="GO" id="GO:1901135">
    <property type="term" value="P:carbohydrate derivative metabolic process"/>
    <property type="evidence" value="ECO:0007669"/>
    <property type="project" value="InterPro"/>
</dbReference>
<gene>
    <name evidence="6" type="ORF">H9926_03230</name>
</gene>
<dbReference type="PANTHER" id="PTHR30514:SF1">
    <property type="entry name" value="HTH-TYPE TRANSCRIPTIONAL REGULATOR HEXR-RELATED"/>
    <property type="match status" value="1"/>
</dbReference>